<evidence type="ECO:0000259" key="9">
    <source>
        <dbReference type="PROSITE" id="PS51225"/>
    </source>
</evidence>
<reference evidence="10" key="2">
    <citation type="submission" date="2020-06" db="EMBL/GenBank/DDBJ databases">
        <authorList>
            <person name="Ji K."/>
            <person name="Li J."/>
        </authorList>
    </citation>
    <scope>NUCLEOTIDE SEQUENCE</scope>
    <source>
        <strain evidence="10">JKM2019</strain>
        <tissue evidence="10">Whole body</tissue>
    </source>
</reference>
<comment type="caution">
    <text evidence="11">The sequence shown here is derived from an EMBL/GenBank/DDBJ whole genome shotgun (WGS) entry which is preliminary data.</text>
</comment>
<dbReference type="InterPro" id="IPR008253">
    <property type="entry name" value="Marvel"/>
</dbReference>
<dbReference type="PANTHER" id="PTHR10306:SF17">
    <property type="entry name" value="MARVEL DOMAIN-CONTAINING PROTEIN"/>
    <property type="match status" value="1"/>
</dbReference>
<dbReference type="OrthoDB" id="10006326at2759"/>
<feature type="transmembrane region" description="Helical" evidence="8">
    <location>
        <begin position="30"/>
        <end position="50"/>
    </location>
</feature>
<dbReference type="PANTHER" id="PTHR10306">
    <property type="entry name" value="SYNAPTOPHYSIN"/>
    <property type="match status" value="1"/>
</dbReference>
<keyword evidence="4 8" id="KW-1133">Transmembrane helix</keyword>
<dbReference type="Proteomes" id="UP000828236">
    <property type="component" value="Unassembled WGS sequence"/>
</dbReference>
<evidence type="ECO:0000256" key="2">
    <source>
        <dbReference type="ARBA" id="ARBA00006476"/>
    </source>
</evidence>
<reference evidence="11" key="1">
    <citation type="submission" date="2013-05" db="EMBL/GenBank/DDBJ databases">
        <authorList>
            <person name="Yim A.K.Y."/>
            <person name="Chan T.F."/>
            <person name="Ji K.M."/>
            <person name="Liu X.Y."/>
            <person name="Zhou J.W."/>
            <person name="Li R.Q."/>
            <person name="Yang K.Y."/>
            <person name="Li J."/>
            <person name="Li M."/>
            <person name="Law P.T.W."/>
            <person name="Wu Y.L."/>
            <person name="Cai Z.L."/>
            <person name="Qin H."/>
            <person name="Bao Y."/>
            <person name="Leung R.K.K."/>
            <person name="Ng P.K.S."/>
            <person name="Zou J."/>
            <person name="Zhong X.J."/>
            <person name="Ran P.X."/>
            <person name="Zhong N.S."/>
            <person name="Liu Z.G."/>
            <person name="Tsui S.K.W."/>
        </authorList>
    </citation>
    <scope>NUCLEOTIDE SEQUENCE</scope>
    <source>
        <strain evidence="11">Derf</strain>
        <tissue evidence="11">Whole organism</tissue>
    </source>
</reference>
<keyword evidence="12" id="KW-1185">Reference proteome</keyword>
<feature type="transmembrane region" description="Helical" evidence="8">
    <location>
        <begin position="218"/>
        <end position="240"/>
    </location>
</feature>
<evidence type="ECO:0000313" key="10">
    <source>
        <dbReference type="EMBL" id="KAH7645137.1"/>
    </source>
</evidence>
<evidence type="ECO:0000256" key="8">
    <source>
        <dbReference type="SAM" id="Phobius"/>
    </source>
</evidence>
<dbReference type="InterPro" id="IPR001285">
    <property type="entry name" value="Synaptophysin/porin"/>
</dbReference>
<name>A0A922I5D9_DERFA</name>
<organism evidence="11 12">
    <name type="scientific">Dermatophagoides farinae</name>
    <name type="common">American house dust mite</name>
    <dbReference type="NCBI Taxonomy" id="6954"/>
    <lineage>
        <taxon>Eukaryota</taxon>
        <taxon>Metazoa</taxon>
        <taxon>Ecdysozoa</taxon>
        <taxon>Arthropoda</taxon>
        <taxon>Chelicerata</taxon>
        <taxon>Arachnida</taxon>
        <taxon>Acari</taxon>
        <taxon>Acariformes</taxon>
        <taxon>Sarcoptiformes</taxon>
        <taxon>Astigmata</taxon>
        <taxon>Psoroptidia</taxon>
        <taxon>Analgoidea</taxon>
        <taxon>Pyroglyphidae</taxon>
        <taxon>Dermatophagoidinae</taxon>
        <taxon>Dermatophagoides</taxon>
    </lineage>
</organism>
<evidence type="ECO:0000256" key="1">
    <source>
        <dbReference type="ARBA" id="ARBA00004141"/>
    </source>
</evidence>
<comment type="subcellular location">
    <subcellularLocation>
        <location evidence="1">Membrane</location>
        <topology evidence="1">Multi-pass membrane protein</topology>
    </subcellularLocation>
</comment>
<feature type="transmembrane region" description="Helical" evidence="8">
    <location>
        <begin position="117"/>
        <end position="138"/>
    </location>
</feature>
<keyword evidence="5 7" id="KW-0472">Membrane</keyword>
<dbReference type="GO" id="GO:0030672">
    <property type="term" value="C:synaptic vesicle membrane"/>
    <property type="evidence" value="ECO:0007669"/>
    <property type="project" value="TreeGrafter"/>
</dbReference>
<dbReference type="EMBL" id="ASGP02000002">
    <property type="protein sequence ID" value="KAH9520956.1"/>
    <property type="molecule type" value="Genomic_DNA"/>
</dbReference>
<feature type="domain" description="MARVEL" evidence="9">
    <location>
        <begin position="24"/>
        <end position="244"/>
    </location>
</feature>
<evidence type="ECO:0000313" key="12">
    <source>
        <dbReference type="Proteomes" id="UP000790347"/>
    </source>
</evidence>
<gene>
    <name evidence="11" type="ORF">DERF_004631</name>
    <name evidence="10" type="ORF">HUG17_0675</name>
</gene>
<evidence type="ECO:0000256" key="3">
    <source>
        <dbReference type="ARBA" id="ARBA00022692"/>
    </source>
</evidence>
<evidence type="ECO:0000256" key="4">
    <source>
        <dbReference type="ARBA" id="ARBA00022989"/>
    </source>
</evidence>
<feature type="transmembrane region" description="Helical" evidence="8">
    <location>
        <begin position="150"/>
        <end position="175"/>
    </location>
</feature>
<comment type="similarity">
    <text evidence="2">Belongs to the synaptophysin/synaptobrevin family.</text>
</comment>
<dbReference type="AlphaFoldDB" id="A0A922I5D9"/>
<dbReference type="PROSITE" id="PS51225">
    <property type="entry name" value="MARVEL"/>
    <property type="match status" value="1"/>
</dbReference>
<proteinExistence type="inferred from homology"/>
<evidence type="ECO:0000256" key="5">
    <source>
        <dbReference type="ARBA" id="ARBA00023136"/>
    </source>
</evidence>
<evidence type="ECO:0000256" key="6">
    <source>
        <dbReference type="ARBA" id="ARBA00023180"/>
    </source>
</evidence>
<dbReference type="PRINTS" id="PR00220">
    <property type="entry name" value="SYNAPTOPHYSN"/>
</dbReference>
<reference evidence="10" key="3">
    <citation type="journal article" date="2021" name="World Allergy Organ. J.">
        <title>Chromosome-level assembly of Dermatophagoides farinae genome and transcriptome reveals two novel allergens Der f 37 and Der f 39.</title>
        <authorList>
            <person name="Chen J."/>
            <person name="Cai Z."/>
            <person name="Fan D."/>
            <person name="Hu J."/>
            <person name="Hou Y."/>
            <person name="He Y."/>
            <person name="Zhang Z."/>
            <person name="Zhao Z."/>
            <person name="Gao P."/>
            <person name="Hu W."/>
            <person name="Sun J."/>
            <person name="Li J."/>
            <person name="Ji K."/>
        </authorList>
    </citation>
    <scope>NUCLEOTIDE SEQUENCE</scope>
    <source>
        <strain evidence="10">JKM2019</strain>
    </source>
</reference>
<reference evidence="11" key="4">
    <citation type="journal article" date="2022" name="Res Sq">
        <title>Comparative Genomics Reveals Insights into the Divergent Evolution of Astigmatic Mites and Household Pest Adaptations.</title>
        <authorList>
            <person name="Xiong Q."/>
            <person name="Wan A.T.-Y."/>
            <person name="Liu X.-Y."/>
            <person name="Fung C.S.-H."/>
            <person name="Xiao X."/>
            <person name="Malainual N."/>
            <person name="Hou J."/>
            <person name="Wang L."/>
            <person name="Wang M."/>
            <person name="Yang K."/>
            <person name="Cui Y."/>
            <person name="Leung E."/>
            <person name="Nong W."/>
            <person name="Shin S.-K."/>
            <person name="Au S."/>
            <person name="Jeong K.Y."/>
            <person name="Chew F.T."/>
            <person name="Hui J."/>
            <person name="Leung T.F."/>
            <person name="Tungtrongchitr A."/>
            <person name="Zhong N."/>
            <person name="Liu Z."/>
            <person name="Tsui S."/>
        </authorList>
    </citation>
    <scope>NUCLEOTIDE SEQUENCE</scope>
    <source>
        <strain evidence="11">Derf</strain>
        <tissue evidence="11">Whole organism</tissue>
    </source>
</reference>
<protein>
    <submittedName>
        <fullName evidence="10">Synaptophysin-like protein</fullName>
    </submittedName>
</protein>
<evidence type="ECO:0000313" key="11">
    <source>
        <dbReference type="EMBL" id="KAH9520956.1"/>
    </source>
</evidence>
<accession>A0A922I5D9</accession>
<keyword evidence="3 7" id="KW-0812">Transmembrane</keyword>
<dbReference type="Pfam" id="PF01284">
    <property type="entry name" value="MARVEL"/>
    <property type="match status" value="1"/>
</dbReference>
<keyword evidence="6" id="KW-0325">Glycoprotein</keyword>
<dbReference type="Proteomes" id="UP000790347">
    <property type="component" value="Unassembled WGS sequence"/>
</dbReference>
<evidence type="ECO:0000256" key="7">
    <source>
        <dbReference type="PROSITE-ProRule" id="PRU00581"/>
    </source>
</evidence>
<sequence length="317" mass="35478">MDPQLQQPTGTAGMMNVPPYNTRVIKEPRGMIRIIQLVFAILAFSITTSFDTETSFTISCYQSKAATNQVRYQRKSTYQVEYPFDMSQTKLTYLESCNENGDEMKDKMFDIDFSSSAQFFVATGILSFAYTICCLYGYIKLWHLYENNPFFPVVDLVITAIFTIFWLAGASAWAANVSDLKHYTGPRYLIEQLPHCNQTIQDIEYDCFSESPGKWSSLYISLIFGFANLFIWGASIWFVFKETHFHQRTMQPMMMGSGGAGGVHGGMPPMMSAGGGGGSMMTQPIGTNQQQQAYPNLGDQTTIGQIPTGNQFSTSGY</sequence>
<dbReference type="EMBL" id="SDOV01000001">
    <property type="protein sequence ID" value="KAH7645137.1"/>
    <property type="molecule type" value="Genomic_DNA"/>
</dbReference>